<evidence type="ECO:0000313" key="2">
    <source>
        <dbReference type="Proteomes" id="UP001139171"/>
    </source>
</evidence>
<dbReference type="Proteomes" id="UP001139171">
    <property type="component" value="Unassembled WGS sequence"/>
</dbReference>
<organism evidence="1 2">
    <name type="scientific">Limnobaculum eriocheiris</name>
    <dbReference type="NCBI Taxonomy" id="2897391"/>
    <lineage>
        <taxon>Bacteria</taxon>
        <taxon>Pseudomonadati</taxon>
        <taxon>Pseudomonadota</taxon>
        <taxon>Gammaproteobacteria</taxon>
        <taxon>Enterobacterales</taxon>
        <taxon>Budviciaceae</taxon>
        <taxon>Limnobaculum</taxon>
    </lineage>
</organism>
<evidence type="ECO:0000313" key="1">
    <source>
        <dbReference type="EMBL" id="MCD1127704.1"/>
    </source>
</evidence>
<dbReference type="AlphaFoldDB" id="A0A9X1MZJ1"/>
<keyword evidence="2" id="KW-1185">Reference proteome</keyword>
<proteinExistence type="predicted"/>
<dbReference type="RefSeq" id="WP_230611806.1">
    <property type="nucleotide sequence ID" value="NZ_JAJNAG010000075.1"/>
</dbReference>
<sequence length="221" mass="25486">MGYLHYYLPLYQMDALKSGSLYTITMLNTLPKDIDPSPVAEEQRKMNRTNGKLGKENGWIVWQYKKYDDNYIPSKNKTGEDEKIFQFYCYIELNHEKRNNLLKITDEQLKAYISRPTDHSTLPQDARFMSRVAAYDLPIGFGRSLGKIKDELIKLADWTLSDSDFYMEKGILAQEPAAASLIPEYFPGQIILPVTIPSGINTETVKDKANNREVDTYYSPF</sequence>
<name>A0A9X1MZJ1_9GAMM</name>
<gene>
    <name evidence="1" type="ORF">LPW36_17260</name>
</gene>
<reference evidence="1" key="1">
    <citation type="submission" date="2021-11" db="EMBL/GenBank/DDBJ databases">
        <title>Jinshanibacter sp. isolated from one year old Eriocheir sinensis.</title>
        <authorList>
            <person name="Li J.-Y."/>
            <person name="He W."/>
            <person name="Gao T.-H."/>
        </authorList>
    </citation>
    <scope>NUCLEOTIDE SEQUENCE</scope>
    <source>
        <strain evidence="1">LJY008</strain>
    </source>
</reference>
<protein>
    <submittedName>
        <fullName evidence="1">Uncharacterized protein</fullName>
    </submittedName>
</protein>
<comment type="caution">
    <text evidence="1">The sequence shown here is derived from an EMBL/GenBank/DDBJ whole genome shotgun (WGS) entry which is preliminary data.</text>
</comment>
<accession>A0A9X1MZJ1</accession>
<dbReference type="EMBL" id="JAJNAG010000075">
    <property type="protein sequence ID" value="MCD1127704.1"/>
    <property type="molecule type" value="Genomic_DNA"/>
</dbReference>